<evidence type="ECO:0000256" key="1">
    <source>
        <dbReference type="ARBA" id="ARBA00004651"/>
    </source>
</evidence>
<protein>
    <recommendedName>
        <fullName evidence="11">G-protein coupled receptors family 1 profile domain-containing protein</fullName>
    </recommendedName>
</protein>
<feature type="transmembrane region" description="Helical" evidence="10">
    <location>
        <begin position="349"/>
        <end position="373"/>
    </location>
</feature>
<evidence type="ECO:0000256" key="2">
    <source>
        <dbReference type="ARBA" id="ARBA00022475"/>
    </source>
</evidence>
<keyword evidence="7 9" id="KW-0675">Receptor</keyword>
<evidence type="ECO:0000256" key="4">
    <source>
        <dbReference type="ARBA" id="ARBA00022989"/>
    </source>
</evidence>
<feature type="transmembrane region" description="Helical" evidence="10">
    <location>
        <begin position="113"/>
        <end position="131"/>
    </location>
</feature>
<dbReference type="InterPro" id="IPR017452">
    <property type="entry name" value="GPCR_Rhodpsn_7TM"/>
</dbReference>
<keyword evidence="13" id="KW-1185">Reference proteome</keyword>
<name>A0A9D3ST04_9TELE</name>
<evidence type="ECO:0000313" key="13">
    <source>
        <dbReference type="Proteomes" id="UP000824219"/>
    </source>
</evidence>
<dbReference type="GO" id="GO:0019722">
    <property type="term" value="P:calcium-mediated signaling"/>
    <property type="evidence" value="ECO:0007669"/>
    <property type="project" value="TreeGrafter"/>
</dbReference>
<evidence type="ECO:0000256" key="3">
    <source>
        <dbReference type="ARBA" id="ARBA00022692"/>
    </source>
</evidence>
<keyword evidence="5 9" id="KW-0297">G-protein coupled receptor</keyword>
<comment type="subcellular location">
    <subcellularLocation>
        <location evidence="1">Cell membrane</location>
        <topology evidence="1">Multi-pass membrane protein</topology>
    </subcellularLocation>
</comment>
<evidence type="ECO:0000256" key="6">
    <source>
        <dbReference type="ARBA" id="ARBA00023136"/>
    </source>
</evidence>
<feature type="transmembrane region" description="Helical" evidence="10">
    <location>
        <begin position="286"/>
        <end position="305"/>
    </location>
</feature>
<dbReference type="Gene3D" id="1.20.1070.10">
    <property type="entry name" value="Rhodopsin 7-helix transmembrane proteins"/>
    <property type="match status" value="2"/>
</dbReference>
<dbReference type="EMBL" id="JAHKSW010000001">
    <property type="protein sequence ID" value="KAG7335602.1"/>
    <property type="molecule type" value="Genomic_DNA"/>
</dbReference>
<accession>A0A9D3ST04</accession>
<dbReference type="GO" id="GO:0009897">
    <property type="term" value="C:external side of plasma membrane"/>
    <property type="evidence" value="ECO:0007669"/>
    <property type="project" value="TreeGrafter"/>
</dbReference>
<proteinExistence type="inferred from homology"/>
<keyword evidence="4 10" id="KW-1133">Transmembrane helix</keyword>
<reference evidence="12 13" key="1">
    <citation type="submission" date="2021-06" db="EMBL/GenBank/DDBJ databases">
        <title>Chromosome-level genome assembly of the red-tail catfish (Hemibagrus wyckioides).</title>
        <authorList>
            <person name="Shao F."/>
        </authorList>
    </citation>
    <scope>NUCLEOTIDE SEQUENCE [LARGE SCALE GENOMIC DNA]</scope>
    <source>
        <strain evidence="12">EC202008001</strain>
        <tissue evidence="12">Blood</tissue>
    </source>
</reference>
<gene>
    <name evidence="12" type="ORF">KOW79_000295</name>
</gene>
<keyword evidence="2" id="KW-1003">Cell membrane</keyword>
<feature type="transmembrane region" description="Helical" evidence="10">
    <location>
        <begin position="151"/>
        <end position="175"/>
    </location>
</feature>
<dbReference type="Pfam" id="PF00001">
    <property type="entry name" value="7tm_1"/>
    <property type="match status" value="1"/>
</dbReference>
<evidence type="ECO:0000259" key="11">
    <source>
        <dbReference type="PROSITE" id="PS50262"/>
    </source>
</evidence>
<dbReference type="SUPFAM" id="SSF81321">
    <property type="entry name" value="Family A G protein-coupled receptor-like"/>
    <property type="match status" value="1"/>
</dbReference>
<dbReference type="GO" id="GO:0007204">
    <property type="term" value="P:positive regulation of cytosolic calcium ion concentration"/>
    <property type="evidence" value="ECO:0007669"/>
    <property type="project" value="TreeGrafter"/>
</dbReference>
<comment type="caution">
    <text evidence="12">The sequence shown here is derived from an EMBL/GenBank/DDBJ whole genome shotgun (WGS) entry which is preliminary data.</text>
</comment>
<dbReference type="PROSITE" id="PS50262">
    <property type="entry name" value="G_PROTEIN_RECEP_F1_2"/>
    <property type="match status" value="1"/>
</dbReference>
<dbReference type="GO" id="GO:0016493">
    <property type="term" value="F:C-C chemokine receptor activity"/>
    <property type="evidence" value="ECO:0007669"/>
    <property type="project" value="TreeGrafter"/>
</dbReference>
<dbReference type="Proteomes" id="UP000824219">
    <property type="component" value="Linkage Group LG01"/>
</dbReference>
<feature type="transmembrane region" description="Helical" evidence="10">
    <location>
        <begin position="74"/>
        <end position="93"/>
    </location>
</feature>
<dbReference type="InterPro" id="IPR050119">
    <property type="entry name" value="CCR1-9-like"/>
</dbReference>
<dbReference type="PROSITE" id="PS00237">
    <property type="entry name" value="G_PROTEIN_RECEP_F1_1"/>
    <property type="match status" value="1"/>
</dbReference>
<dbReference type="OrthoDB" id="5970631at2759"/>
<evidence type="ECO:0000256" key="10">
    <source>
        <dbReference type="SAM" id="Phobius"/>
    </source>
</evidence>
<evidence type="ECO:0000256" key="7">
    <source>
        <dbReference type="ARBA" id="ARBA00023170"/>
    </source>
</evidence>
<dbReference type="GO" id="GO:0006955">
    <property type="term" value="P:immune response"/>
    <property type="evidence" value="ECO:0007669"/>
    <property type="project" value="TreeGrafter"/>
</dbReference>
<keyword evidence="6 10" id="KW-0472">Membrane</keyword>
<dbReference type="PRINTS" id="PR00237">
    <property type="entry name" value="GPCRRHODOPSN"/>
</dbReference>
<evidence type="ECO:0000256" key="8">
    <source>
        <dbReference type="ARBA" id="ARBA00023224"/>
    </source>
</evidence>
<dbReference type="PANTHER" id="PTHR10489:SF686">
    <property type="entry name" value="C-C CHEMOKINE RECEPTOR TYPE 5"/>
    <property type="match status" value="1"/>
</dbReference>
<dbReference type="AlphaFoldDB" id="A0A9D3ST04"/>
<dbReference type="GO" id="GO:0060326">
    <property type="term" value="P:cell chemotaxis"/>
    <property type="evidence" value="ECO:0007669"/>
    <property type="project" value="TreeGrafter"/>
</dbReference>
<sequence>MTTVYPNTTEDYSDYNNLTEDDFSPHNTNHMKAFSRVFLPTIYSIVFIVGLIGNGLVLCVLVKYHKRSNISDVCLFNLALSDLLFLLSLPFWAHYAAITQWTFGNFMCHAVTALYMLGYYGSIFFMMLMTIDRYAVIVHTHTSLFSKYRSVRAIIALILFTWTLSLVASLPNIIFSQTSMSNKPNESTCSFEHPNLKWRLFSYIELNILSLIVPLSVMVFCYSRIIPILMSMKSQKKHKAVRLILVLVSVFFLFWTPYNIVIFLRFLHQLGYMSNWNQDLNMAMQWVESVAFTHCCLNPIIYAFMGQRFRNLFLKVLKEWFPLCFGHCPTNEMIIPILMAMKSQKKHNTIRLMVVLGCVFFFFWTPYNIVIFLKFLHQLGYLNNRQWNQDLNMAMQWVESIAA</sequence>
<evidence type="ECO:0000256" key="5">
    <source>
        <dbReference type="ARBA" id="ARBA00023040"/>
    </source>
</evidence>
<dbReference type="GO" id="GO:0019957">
    <property type="term" value="F:C-C chemokine binding"/>
    <property type="evidence" value="ECO:0007669"/>
    <property type="project" value="TreeGrafter"/>
</dbReference>
<dbReference type="PANTHER" id="PTHR10489">
    <property type="entry name" value="CELL ADHESION MOLECULE"/>
    <property type="match status" value="1"/>
</dbReference>
<feature type="transmembrane region" description="Helical" evidence="10">
    <location>
        <begin position="200"/>
        <end position="222"/>
    </location>
</feature>
<comment type="similarity">
    <text evidence="9">Belongs to the G-protein coupled receptor 1 family.</text>
</comment>
<feature type="domain" description="G-protein coupled receptors family 1 profile" evidence="11">
    <location>
        <begin position="53"/>
        <end position="302"/>
    </location>
</feature>
<feature type="transmembrane region" description="Helical" evidence="10">
    <location>
        <begin position="243"/>
        <end position="266"/>
    </location>
</feature>
<organism evidence="12 13">
    <name type="scientific">Hemibagrus wyckioides</name>
    <dbReference type="NCBI Taxonomy" id="337641"/>
    <lineage>
        <taxon>Eukaryota</taxon>
        <taxon>Metazoa</taxon>
        <taxon>Chordata</taxon>
        <taxon>Craniata</taxon>
        <taxon>Vertebrata</taxon>
        <taxon>Euteleostomi</taxon>
        <taxon>Actinopterygii</taxon>
        <taxon>Neopterygii</taxon>
        <taxon>Teleostei</taxon>
        <taxon>Ostariophysi</taxon>
        <taxon>Siluriformes</taxon>
        <taxon>Bagridae</taxon>
        <taxon>Hemibagrus</taxon>
    </lineage>
</organism>
<feature type="transmembrane region" description="Helical" evidence="10">
    <location>
        <begin position="41"/>
        <end position="62"/>
    </location>
</feature>
<dbReference type="CDD" id="cd14984">
    <property type="entry name" value="7tmA_Chemokine_R"/>
    <property type="match status" value="1"/>
</dbReference>
<keyword evidence="8 9" id="KW-0807">Transducer</keyword>
<dbReference type="InterPro" id="IPR000276">
    <property type="entry name" value="GPCR_Rhodpsn"/>
</dbReference>
<keyword evidence="3 9" id="KW-0812">Transmembrane</keyword>
<dbReference type="PRINTS" id="PR00657">
    <property type="entry name" value="CCCHEMOKINER"/>
</dbReference>
<dbReference type="InterPro" id="IPR000355">
    <property type="entry name" value="Chemokine_rcpt"/>
</dbReference>
<evidence type="ECO:0000313" key="12">
    <source>
        <dbReference type="EMBL" id="KAG7335602.1"/>
    </source>
</evidence>
<evidence type="ECO:0000256" key="9">
    <source>
        <dbReference type="RuleBase" id="RU000688"/>
    </source>
</evidence>